<dbReference type="AlphaFoldDB" id="A0A1G6J9C6"/>
<accession>A0A1G6J9C6</accession>
<gene>
    <name evidence="1" type="ORF">SAMN05216323_10197</name>
</gene>
<keyword evidence="2" id="KW-1185">Reference proteome</keyword>
<sequence length="247" mass="28770">MEIGNSARVQDGIMSPDFDNLKIGGWEGRIVNFSKDILTIELDSLTLARLTEGYLIDCFADERDFAFIYLGMNEVELTVPRDTRRATAKKQQDINLKYSLKDADKRIAQILDAEDNSVHEENHQKYLNYLKTSIKKPCILTGIEDFDWEEPFLFGKGKKSEYEKMRATNPSYQDEFEYIEITDLLDEKKGVMANVNRVSDNQQFSLPLWDLKTTEFNYPNYLIVSDYSYWMTNYPRTVKVAEELGEE</sequence>
<name>A0A1G6J9C6_9BACT</name>
<evidence type="ECO:0000313" key="1">
    <source>
        <dbReference type="EMBL" id="SDC14955.1"/>
    </source>
</evidence>
<organism evidence="1 2">
    <name type="scientific">Williamwhitmania taraxaci</name>
    <dbReference type="NCBI Taxonomy" id="1640674"/>
    <lineage>
        <taxon>Bacteria</taxon>
        <taxon>Pseudomonadati</taxon>
        <taxon>Bacteroidota</taxon>
        <taxon>Bacteroidia</taxon>
        <taxon>Bacteroidales</taxon>
        <taxon>Williamwhitmaniaceae</taxon>
        <taxon>Williamwhitmania</taxon>
    </lineage>
</organism>
<dbReference type="Proteomes" id="UP000199452">
    <property type="component" value="Unassembled WGS sequence"/>
</dbReference>
<evidence type="ECO:0000313" key="2">
    <source>
        <dbReference type="Proteomes" id="UP000199452"/>
    </source>
</evidence>
<reference evidence="1 2" key="1">
    <citation type="submission" date="2016-09" db="EMBL/GenBank/DDBJ databases">
        <authorList>
            <person name="Capua I."/>
            <person name="De Benedictis P."/>
            <person name="Joannis T."/>
            <person name="Lombin L.H."/>
            <person name="Cattoli G."/>
        </authorList>
    </citation>
    <scope>NUCLEOTIDE SEQUENCE [LARGE SCALE GENOMIC DNA]</scope>
    <source>
        <strain evidence="1 2">A7P-90m</strain>
    </source>
</reference>
<dbReference type="EMBL" id="FMYP01000019">
    <property type="protein sequence ID" value="SDC14955.1"/>
    <property type="molecule type" value="Genomic_DNA"/>
</dbReference>
<dbReference type="RefSeq" id="WP_092437233.1">
    <property type="nucleotide sequence ID" value="NZ_FMYP01000019.1"/>
</dbReference>
<proteinExistence type="predicted"/>
<dbReference type="OrthoDB" id="1492451at2"/>
<protein>
    <submittedName>
        <fullName evidence="1">Uncharacterized protein</fullName>
    </submittedName>
</protein>